<gene>
    <name evidence="2" type="ORF">PoB_000585600</name>
</gene>
<dbReference type="EMBL" id="BLXT01000663">
    <property type="protein sequence ID" value="GFN79350.1"/>
    <property type="molecule type" value="Genomic_DNA"/>
</dbReference>
<feature type="compositionally biased region" description="Polar residues" evidence="1">
    <location>
        <begin position="742"/>
        <end position="752"/>
    </location>
</feature>
<evidence type="ECO:0000313" key="2">
    <source>
        <dbReference type="EMBL" id="GFN79350.1"/>
    </source>
</evidence>
<proteinExistence type="predicted"/>
<dbReference type="AlphaFoldDB" id="A0AAV3Y810"/>
<evidence type="ECO:0000313" key="3">
    <source>
        <dbReference type="Proteomes" id="UP000735302"/>
    </source>
</evidence>
<accession>A0AAV3Y810</accession>
<protein>
    <recommendedName>
        <fullName evidence="4">DUF3668 domain-containing protein</fullName>
    </recommendedName>
</protein>
<reference evidence="2 3" key="1">
    <citation type="journal article" date="2021" name="Elife">
        <title>Chloroplast acquisition without the gene transfer in kleptoplastic sea slugs, Plakobranchus ocellatus.</title>
        <authorList>
            <person name="Maeda T."/>
            <person name="Takahashi S."/>
            <person name="Yoshida T."/>
            <person name="Shimamura S."/>
            <person name="Takaki Y."/>
            <person name="Nagai Y."/>
            <person name="Toyoda A."/>
            <person name="Suzuki Y."/>
            <person name="Arimoto A."/>
            <person name="Ishii H."/>
            <person name="Satoh N."/>
            <person name="Nishiyama T."/>
            <person name="Hasebe M."/>
            <person name="Maruyama T."/>
            <person name="Minagawa J."/>
            <person name="Obokata J."/>
            <person name="Shigenobu S."/>
        </authorList>
    </citation>
    <scope>NUCLEOTIDE SEQUENCE [LARGE SCALE GENOMIC DNA]</scope>
</reference>
<feature type="compositionally biased region" description="Low complexity" evidence="1">
    <location>
        <begin position="888"/>
        <end position="905"/>
    </location>
</feature>
<dbReference type="Proteomes" id="UP000735302">
    <property type="component" value="Unassembled WGS sequence"/>
</dbReference>
<keyword evidence="3" id="KW-1185">Reference proteome</keyword>
<evidence type="ECO:0000256" key="1">
    <source>
        <dbReference type="SAM" id="MobiDB-lite"/>
    </source>
</evidence>
<sequence>MESNTEWLFCWKEHIFMAHLSGQQLCLNWTLLLPESTSDAEADALESPEHLMSSTQDAGSTESLDLPHDKDFTILASGFSFDPGCLAKVPVIILGANCASVSKHKGSRRSVICLLFSVVPKAVNLISLKSPTKFELLKLRTFYLSKKFRDVSEISSSKGNVSIACFFHLMYLSAASLTLELYSTAGISSYSLLHNDEHPPSSQIYIVDIFSNHATHETFLILLYGDDRDDKHYRCIKIQHRNSDLSLDVAHQATPAQNLNVEIVPLQYLLPLDYSPLVCAMKVISLSSQGKYHDDHVRYSSSLMIITCTGYLMRFLNGAMTAYINLWESVQQEENNITELDWNAGKISFITTKRGSTERTAVLLNSFCFLIDWEMEKVIKIWPSVHLMCGTNMKHKNCADLILLLNHSDKNDKDLQDLMKLKENLQIIDFYNTLRLEGEGESVPHQQNSEKSLKLPQCAVDALLAQKKKHELSVREAKAELSAKEQFLVKTWEQLQQLSQSRAKRDHTHSQLVPLCGEISNETKPDQPKVNKTLSFTEKRFTRSKPGVSQDRQSHIEVAGEPWKRTIGSLLIVGVQIKNVGDRPVTGAHTHLIPSSPCSFSMLESVSGTETSFSATSNDNSQQPCSSLDSIHHTSLPRSSCVIQPGSQKTLTCYVDTAQLFSPDELRLFLFSTYCVNSGSEKGGQEIDFFCGEVNLQTQDMISATFGLEQAFRSKERDSPVQYHHDQSTFSQTLVHHHQHESTTQPPHQSTTIHHRHHQFTNTTTAITSPPLVHHQSTTTSSTQLPTQVYHQSITAITSPTTPSQVHHHHHQSTNAITIHQQFTTATTSPLPPSPVHYHHHQSTTCPLLLSPLHHYQHHMTTISTPLVHNHHHGPLPEPPLAHHHHLSTTSLLSPQHHQFTTTTTSPIPPRPVHH</sequence>
<organism evidence="2 3">
    <name type="scientific">Plakobranchus ocellatus</name>
    <dbReference type="NCBI Taxonomy" id="259542"/>
    <lineage>
        <taxon>Eukaryota</taxon>
        <taxon>Metazoa</taxon>
        <taxon>Spiralia</taxon>
        <taxon>Lophotrochozoa</taxon>
        <taxon>Mollusca</taxon>
        <taxon>Gastropoda</taxon>
        <taxon>Heterobranchia</taxon>
        <taxon>Euthyneura</taxon>
        <taxon>Panpulmonata</taxon>
        <taxon>Sacoglossa</taxon>
        <taxon>Placobranchoidea</taxon>
        <taxon>Plakobranchidae</taxon>
        <taxon>Plakobranchus</taxon>
    </lineage>
</organism>
<comment type="caution">
    <text evidence="2">The sequence shown here is derived from an EMBL/GenBank/DDBJ whole genome shotgun (WGS) entry which is preliminary data.</text>
</comment>
<evidence type="ECO:0008006" key="4">
    <source>
        <dbReference type="Google" id="ProtNLM"/>
    </source>
</evidence>
<feature type="region of interest" description="Disordered" evidence="1">
    <location>
        <begin position="732"/>
        <end position="758"/>
    </location>
</feature>
<feature type="region of interest" description="Disordered" evidence="1">
    <location>
        <begin position="869"/>
        <end position="915"/>
    </location>
</feature>
<name>A0AAV3Y810_9GAST</name>